<proteinExistence type="predicted"/>
<evidence type="ECO:0000313" key="3">
    <source>
        <dbReference type="Proteomes" id="UP001159427"/>
    </source>
</evidence>
<reference evidence="2 3" key="1">
    <citation type="submission" date="2022-05" db="EMBL/GenBank/DDBJ databases">
        <authorList>
            <consortium name="Genoscope - CEA"/>
            <person name="William W."/>
        </authorList>
    </citation>
    <scope>NUCLEOTIDE SEQUENCE [LARGE SCALE GENOMIC DNA]</scope>
</reference>
<evidence type="ECO:0000256" key="1">
    <source>
        <dbReference type="SAM" id="SignalP"/>
    </source>
</evidence>
<sequence length="94" mass="10624">MKICCAASLICFLLLAAMVSSSVVPAKRTEKRDVTDHAQKVDDLFPGNLLPQLRKHLEMLLTKVTDAFLIKLLRAVSKEMMIYDITRVMSKTEE</sequence>
<organism evidence="2 3">
    <name type="scientific">Porites evermanni</name>
    <dbReference type="NCBI Taxonomy" id="104178"/>
    <lineage>
        <taxon>Eukaryota</taxon>
        <taxon>Metazoa</taxon>
        <taxon>Cnidaria</taxon>
        <taxon>Anthozoa</taxon>
        <taxon>Hexacorallia</taxon>
        <taxon>Scleractinia</taxon>
        <taxon>Fungiina</taxon>
        <taxon>Poritidae</taxon>
        <taxon>Porites</taxon>
    </lineage>
</organism>
<evidence type="ECO:0000313" key="2">
    <source>
        <dbReference type="EMBL" id="CAH3027849.1"/>
    </source>
</evidence>
<feature type="signal peptide" evidence="1">
    <location>
        <begin position="1"/>
        <end position="21"/>
    </location>
</feature>
<keyword evidence="1" id="KW-0732">Signal</keyword>
<keyword evidence="3" id="KW-1185">Reference proteome</keyword>
<dbReference type="Proteomes" id="UP001159427">
    <property type="component" value="Unassembled WGS sequence"/>
</dbReference>
<protein>
    <submittedName>
        <fullName evidence="2">Uncharacterized protein</fullName>
    </submittedName>
</protein>
<accession>A0ABN8MDU2</accession>
<comment type="caution">
    <text evidence="2">The sequence shown here is derived from an EMBL/GenBank/DDBJ whole genome shotgun (WGS) entry which is preliminary data.</text>
</comment>
<name>A0ABN8MDU2_9CNID</name>
<feature type="chain" id="PRO_5046059088" evidence="1">
    <location>
        <begin position="22"/>
        <end position="94"/>
    </location>
</feature>
<gene>
    <name evidence="2" type="ORF">PEVE_00032541</name>
</gene>
<dbReference type="EMBL" id="CALNXI010000475">
    <property type="protein sequence ID" value="CAH3027849.1"/>
    <property type="molecule type" value="Genomic_DNA"/>
</dbReference>